<evidence type="ECO:0008006" key="3">
    <source>
        <dbReference type="Google" id="ProtNLM"/>
    </source>
</evidence>
<dbReference type="Proteomes" id="UP000586119">
    <property type="component" value="Unassembled WGS sequence"/>
</dbReference>
<dbReference type="AlphaFoldDB" id="A0A7Z0RW90"/>
<reference evidence="1 2" key="1">
    <citation type="journal article" date="2015" name="Int. J. Syst. Evol. Microbiol.">
        <title>Halomonas salicampi sp. nov., a halotolerant and alkalitolerant bacterium isolated from a saltern soil.</title>
        <authorList>
            <person name="Lee J.C."/>
            <person name="Kim Y.S."/>
            <person name="Yun B.S."/>
            <person name="Whang K.S."/>
        </authorList>
    </citation>
    <scope>NUCLEOTIDE SEQUENCE [LARGE SCALE GENOMIC DNA]</scope>
    <source>
        <strain evidence="1 2">BH103</strain>
    </source>
</reference>
<evidence type="ECO:0000313" key="2">
    <source>
        <dbReference type="Proteomes" id="UP000586119"/>
    </source>
</evidence>
<name>A0A7Z0RW90_9GAMM</name>
<organism evidence="1 2">
    <name type="scientific">Vreelandella salicampi</name>
    <dbReference type="NCBI Taxonomy" id="1449798"/>
    <lineage>
        <taxon>Bacteria</taxon>
        <taxon>Pseudomonadati</taxon>
        <taxon>Pseudomonadota</taxon>
        <taxon>Gammaproteobacteria</taxon>
        <taxon>Oceanospirillales</taxon>
        <taxon>Halomonadaceae</taxon>
        <taxon>Vreelandella</taxon>
    </lineage>
</organism>
<sequence>MAGTTGFGGDVSYRFHKNLAVTARYTDGLDFDTDFEEDGVDYEAEFGMKASSLKLDYYPFGGRFFIAAGAMMPDIDASVTGTPQNGMTYELNGTDYSAAQIGSVVGTATVADGTQPYLGWGWRSSNESGLGFFSEFGVVATDIDVSLRTTNGFENIDPALRDDIRGEEESLKDDIDKLPVFPVALIGISYTF</sequence>
<dbReference type="Gene3D" id="2.40.160.170">
    <property type="match status" value="1"/>
</dbReference>
<keyword evidence="2" id="KW-1185">Reference proteome</keyword>
<comment type="caution">
    <text evidence="1">The sequence shown here is derived from an EMBL/GenBank/DDBJ whole genome shotgun (WGS) entry which is preliminary data.</text>
</comment>
<protein>
    <recommendedName>
        <fullName evidence="3">OmpW family protein</fullName>
    </recommendedName>
</protein>
<evidence type="ECO:0000313" key="1">
    <source>
        <dbReference type="EMBL" id="NYS62409.1"/>
    </source>
</evidence>
<gene>
    <name evidence="1" type="ORF">HZS81_16770</name>
</gene>
<dbReference type="EMBL" id="JACCDF010000019">
    <property type="protein sequence ID" value="NYS62409.1"/>
    <property type="molecule type" value="Genomic_DNA"/>
</dbReference>
<accession>A0A7Z0RW90</accession>
<proteinExistence type="predicted"/>